<dbReference type="RefSeq" id="WP_038480395.1">
    <property type="nucleotide sequence ID" value="NZ_CP003923.1"/>
</dbReference>
<organism evidence="10 11">
    <name type="scientific">Shouchella lehensis G1</name>
    <dbReference type="NCBI Taxonomy" id="1246626"/>
    <lineage>
        <taxon>Bacteria</taxon>
        <taxon>Bacillati</taxon>
        <taxon>Bacillota</taxon>
        <taxon>Bacilli</taxon>
        <taxon>Bacillales</taxon>
        <taxon>Bacillaceae</taxon>
        <taxon>Shouchella</taxon>
    </lineage>
</organism>
<gene>
    <name evidence="10" type="ORF">BleG1_2093</name>
</gene>
<dbReference type="Proteomes" id="UP000027142">
    <property type="component" value="Chromosome"/>
</dbReference>
<dbReference type="AlphaFoldDB" id="A0A060LTW8"/>
<evidence type="ECO:0000313" key="10">
    <source>
        <dbReference type="EMBL" id="AIC94671.1"/>
    </source>
</evidence>
<dbReference type="STRING" id="1246626.BleG1_2093"/>
<evidence type="ECO:0000256" key="6">
    <source>
        <dbReference type="ARBA" id="ARBA00023136"/>
    </source>
</evidence>
<dbReference type="PANTHER" id="PTHR34582:SF5">
    <property type="entry name" value="UPF0702 TRANSMEMBRANE PROTEIN YETF"/>
    <property type="match status" value="1"/>
</dbReference>
<keyword evidence="5 7" id="KW-1133">Transmembrane helix</keyword>
<comment type="subcellular location">
    <subcellularLocation>
        <location evidence="1">Cell membrane</location>
        <topology evidence="1">Multi-pass membrane protein</topology>
    </subcellularLocation>
</comment>
<evidence type="ECO:0000256" key="5">
    <source>
        <dbReference type="ARBA" id="ARBA00022989"/>
    </source>
</evidence>
<dbReference type="InterPro" id="IPR048454">
    <property type="entry name" value="YetF_N"/>
</dbReference>
<evidence type="ECO:0000256" key="1">
    <source>
        <dbReference type="ARBA" id="ARBA00004651"/>
    </source>
</evidence>
<evidence type="ECO:0000256" key="2">
    <source>
        <dbReference type="ARBA" id="ARBA00006448"/>
    </source>
</evidence>
<dbReference type="PANTHER" id="PTHR34582">
    <property type="entry name" value="UPF0702 TRANSMEMBRANE PROTEIN YCAP"/>
    <property type="match status" value="1"/>
</dbReference>
<feature type="domain" description="YetF-like N-terminal transmembrane" evidence="9">
    <location>
        <begin position="4"/>
        <end position="79"/>
    </location>
</feature>
<feature type="transmembrane region" description="Helical" evidence="7">
    <location>
        <begin position="57"/>
        <end position="76"/>
    </location>
</feature>
<dbReference type="PATRIC" id="fig|1246626.3.peg.2093"/>
<feature type="domain" description="YetF C-terminal" evidence="8">
    <location>
        <begin position="81"/>
        <end position="214"/>
    </location>
</feature>
<keyword evidence="4 7" id="KW-0812">Transmembrane</keyword>
<evidence type="ECO:0000256" key="3">
    <source>
        <dbReference type="ARBA" id="ARBA00022475"/>
    </source>
</evidence>
<evidence type="ECO:0008006" key="12">
    <source>
        <dbReference type="Google" id="ProtNLM"/>
    </source>
</evidence>
<accession>A0A060LTW8</accession>
<evidence type="ECO:0000259" key="8">
    <source>
        <dbReference type="Pfam" id="PF04239"/>
    </source>
</evidence>
<dbReference type="OrthoDB" id="1076133at2"/>
<evidence type="ECO:0000256" key="7">
    <source>
        <dbReference type="SAM" id="Phobius"/>
    </source>
</evidence>
<reference evidence="10 11" key="1">
    <citation type="journal article" date="2014" name="Gene">
        <title>A comparative genomic analysis of the alkalitolerant soil bacterium Bacillus lehensis G1.</title>
        <authorList>
            <person name="Noor Y.M."/>
            <person name="Samsulrizal N.H."/>
            <person name="Jema'on N.A."/>
            <person name="Low K.O."/>
            <person name="Ramli A.N."/>
            <person name="Alias N.I."/>
            <person name="Damis S.I."/>
            <person name="Fuzi S.F."/>
            <person name="Isa M.N."/>
            <person name="Murad A.M."/>
            <person name="Raih M.F."/>
            <person name="Bakar F.D."/>
            <person name="Najimudin N."/>
            <person name="Mahadi N.M."/>
            <person name="Illias R.M."/>
        </authorList>
    </citation>
    <scope>NUCLEOTIDE SEQUENCE [LARGE SCALE GENOMIC DNA]</scope>
    <source>
        <strain evidence="10 11">G1</strain>
    </source>
</reference>
<comment type="similarity">
    <text evidence="2">Belongs to the UPF0702 family.</text>
</comment>
<keyword evidence="11" id="KW-1185">Reference proteome</keyword>
<proteinExistence type="inferred from homology"/>
<dbReference type="KEGG" id="ble:BleG1_2093"/>
<dbReference type="Pfam" id="PF04239">
    <property type="entry name" value="DUF421"/>
    <property type="match status" value="1"/>
</dbReference>
<protein>
    <recommendedName>
        <fullName evidence="12">DUF421 domain-containing protein</fullName>
    </recommendedName>
</protein>
<keyword evidence="3" id="KW-1003">Cell membrane</keyword>
<dbReference type="InterPro" id="IPR023090">
    <property type="entry name" value="UPF0702_alpha/beta_dom_sf"/>
</dbReference>
<evidence type="ECO:0000313" key="11">
    <source>
        <dbReference type="Proteomes" id="UP000027142"/>
    </source>
</evidence>
<keyword evidence="6 7" id="KW-0472">Membrane</keyword>
<dbReference type="InterPro" id="IPR007353">
    <property type="entry name" value="DUF421"/>
</dbReference>
<dbReference type="GO" id="GO:0005886">
    <property type="term" value="C:plasma membrane"/>
    <property type="evidence" value="ECO:0007669"/>
    <property type="project" value="UniProtKB-SubCell"/>
</dbReference>
<dbReference type="eggNOG" id="COG2323">
    <property type="taxonomic scope" value="Bacteria"/>
</dbReference>
<dbReference type="Pfam" id="PF20730">
    <property type="entry name" value="YetF_N"/>
    <property type="match status" value="1"/>
</dbReference>
<name>A0A060LTW8_9BACI</name>
<dbReference type="HOGENOM" id="CLU_077149_0_2_9"/>
<evidence type="ECO:0000259" key="9">
    <source>
        <dbReference type="Pfam" id="PF20730"/>
    </source>
</evidence>
<sequence length="227" mass="26154">MQSYISLTTELIVGFFALLVLSKVLGKNQITQLTPFDFISALVIGELLGNAIYDDDIHLVYVLYAIFIWGSLIYSIEMITQKFRFTRGLLEGSPSIIIAKGRIQFDELRKNKLDLNQLQHLLREKGVFSIREVQYGILETNGTVNIQLKHAFRSPSNQEMAIKGVDQSLPIPLIMDGEIIYEGLKKIKKNESWLHEQIQKRGFPSHKTIFYAEWLDDHSIYMQNYTP</sequence>
<evidence type="ECO:0000256" key="4">
    <source>
        <dbReference type="ARBA" id="ARBA00022692"/>
    </source>
</evidence>
<dbReference type="EMBL" id="CP003923">
    <property type="protein sequence ID" value="AIC94671.1"/>
    <property type="molecule type" value="Genomic_DNA"/>
</dbReference>
<dbReference type="Gene3D" id="3.30.240.20">
    <property type="entry name" value="bsu07140 like domains"/>
    <property type="match status" value="2"/>
</dbReference>